<dbReference type="NCBIfam" id="TIGR02532">
    <property type="entry name" value="IV_pilin_GFxxxE"/>
    <property type="match status" value="1"/>
</dbReference>
<evidence type="ECO:0000256" key="1">
    <source>
        <dbReference type="SAM" id="Phobius"/>
    </source>
</evidence>
<dbReference type="EMBL" id="JACOPQ010000008">
    <property type="protein sequence ID" value="MBC5737534.1"/>
    <property type="molecule type" value="Genomic_DNA"/>
</dbReference>
<accession>A0A8J6JMD5</accession>
<keyword evidence="1" id="KW-0472">Membrane</keyword>
<gene>
    <name evidence="2" type="ORF">H8S62_11010</name>
</gene>
<comment type="caution">
    <text evidence="2">The sequence shown here is derived from an EMBL/GenBank/DDBJ whole genome shotgun (WGS) entry which is preliminary data.</text>
</comment>
<dbReference type="RefSeq" id="WP_186919347.1">
    <property type="nucleotide sequence ID" value="NZ_JACOPQ010000008.1"/>
</dbReference>
<protein>
    <submittedName>
        <fullName evidence="2">Prepilin-type N-terminal cleavage/methylation domain-containing protein</fullName>
    </submittedName>
</protein>
<dbReference type="AlphaFoldDB" id="A0A8J6JMD5"/>
<dbReference type="SUPFAM" id="SSF54523">
    <property type="entry name" value="Pili subunits"/>
    <property type="match status" value="1"/>
</dbReference>
<reference evidence="2" key="1">
    <citation type="submission" date="2020-08" db="EMBL/GenBank/DDBJ databases">
        <title>Genome public.</title>
        <authorList>
            <person name="Liu C."/>
            <person name="Sun Q."/>
        </authorList>
    </citation>
    <scope>NUCLEOTIDE SEQUENCE</scope>
    <source>
        <strain evidence="2">NSJ-52</strain>
    </source>
</reference>
<evidence type="ECO:0000313" key="2">
    <source>
        <dbReference type="EMBL" id="MBC5737534.1"/>
    </source>
</evidence>
<feature type="transmembrane region" description="Helical" evidence="1">
    <location>
        <begin position="21"/>
        <end position="39"/>
    </location>
</feature>
<keyword evidence="3" id="KW-1185">Reference proteome</keyword>
<organism evidence="2 3">
    <name type="scientific">Lawsonibacter faecis</name>
    <dbReference type="NCBI Taxonomy" id="2763052"/>
    <lineage>
        <taxon>Bacteria</taxon>
        <taxon>Bacillati</taxon>
        <taxon>Bacillota</taxon>
        <taxon>Clostridia</taxon>
        <taxon>Eubacteriales</taxon>
        <taxon>Oscillospiraceae</taxon>
        <taxon>Lawsonibacter</taxon>
    </lineage>
</organism>
<dbReference type="PANTHER" id="PTHR30093">
    <property type="entry name" value="GENERAL SECRETION PATHWAY PROTEIN G"/>
    <property type="match status" value="1"/>
</dbReference>
<name>A0A8J6JMD5_9FIRM</name>
<evidence type="ECO:0000313" key="3">
    <source>
        <dbReference type="Proteomes" id="UP000607645"/>
    </source>
</evidence>
<sequence length="118" mass="12614">MKTVLANKLRKNKKGFTLAELLVVVAIIAVLVAIAIPTFSSSLEKAKVATDQANVRAWYAECLISNMTDDTALPTAYPNDDSLVADGAKVEVTGTTADTFKVTYTAKRDGSSVTFPDK</sequence>
<dbReference type="Pfam" id="PF07963">
    <property type="entry name" value="N_methyl"/>
    <property type="match status" value="1"/>
</dbReference>
<proteinExistence type="predicted"/>
<keyword evidence="1" id="KW-0812">Transmembrane</keyword>
<dbReference type="InterPro" id="IPR045584">
    <property type="entry name" value="Pilin-like"/>
</dbReference>
<dbReference type="Gene3D" id="3.30.700.10">
    <property type="entry name" value="Glycoprotein, Type 4 Pilin"/>
    <property type="match status" value="1"/>
</dbReference>
<dbReference type="Proteomes" id="UP000607645">
    <property type="component" value="Unassembled WGS sequence"/>
</dbReference>
<dbReference type="InterPro" id="IPR012902">
    <property type="entry name" value="N_methyl_site"/>
</dbReference>
<keyword evidence="1" id="KW-1133">Transmembrane helix</keyword>